<sequence length="138" mass="15967">MQLRASYTYLSLGFYFDRDDVALKGVGHFLSELAKEKGEGAERLLKLQNQPAGRALFLDVLKPSQDEWGKRHQQWPVGLGQQQRPQHCPHFAPEEFCSFVIGQEEKEAEKETELSIFQNPNDGMTFFSPVFFFRLIDR</sequence>
<reference evidence="1" key="1">
    <citation type="submission" date="2025-03" db="EMBL/GenBank/DDBJ databases">
        <authorList>
            <consortium name="ELIXIR-Norway"/>
            <consortium name="Elixir Norway"/>
        </authorList>
    </citation>
    <scope>NUCLEOTIDE SEQUENCE</scope>
</reference>
<evidence type="ECO:0000313" key="1">
    <source>
        <dbReference type="EMBL" id="CAN0497646.1"/>
    </source>
</evidence>
<gene>
    <name evidence="1" type="ORF">MRATA1EN22A_LOCUS22019</name>
</gene>
<name>A0ACB1MIQ7_RANTA</name>
<accession>A0ACB1MIQ7</accession>
<proteinExistence type="predicted"/>
<dbReference type="EMBL" id="OZ243562">
    <property type="protein sequence ID" value="CAN0497646.1"/>
    <property type="molecule type" value="Genomic_DNA"/>
</dbReference>
<protein>
    <submittedName>
        <fullName evidence="1">Uncharacterized protein</fullName>
    </submittedName>
</protein>
<evidence type="ECO:0000313" key="2">
    <source>
        <dbReference type="Proteomes" id="UP001162501"/>
    </source>
</evidence>
<dbReference type="Proteomes" id="UP001162501">
    <property type="component" value="Chromosome 34"/>
</dbReference>
<organism evidence="1 2">
    <name type="scientific">Rangifer tarandus platyrhynchus</name>
    <name type="common">Svalbard reindeer</name>
    <dbReference type="NCBI Taxonomy" id="3082113"/>
    <lineage>
        <taxon>Eukaryota</taxon>
        <taxon>Metazoa</taxon>
        <taxon>Chordata</taxon>
        <taxon>Craniata</taxon>
        <taxon>Vertebrata</taxon>
        <taxon>Euteleostomi</taxon>
        <taxon>Mammalia</taxon>
        <taxon>Eutheria</taxon>
        <taxon>Laurasiatheria</taxon>
        <taxon>Artiodactyla</taxon>
        <taxon>Ruminantia</taxon>
        <taxon>Pecora</taxon>
        <taxon>Cervidae</taxon>
        <taxon>Odocoileinae</taxon>
        <taxon>Rangifer</taxon>
    </lineage>
</organism>